<evidence type="ECO:0000313" key="3">
    <source>
        <dbReference type="EMBL" id="JAC27915.1"/>
    </source>
</evidence>
<reference evidence="3" key="1">
    <citation type="submission" date="2014-03" db="EMBL/GenBank/DDBJ databases">
        <title>The sialotranscriptome of Amblyomma triste, Amblyomma parvum and Amblyomma cajennense ticks, uncovered by 454-based RNA-seq.</title>
        <authorList>
            <person name="Garcia G.R."/>
            <person name="Gardinassi L.G."/>
            <person name="Ribeiro J.M."/>
            <person name="Anatriello E."/>
            <person name="Ferreira B.R."/>
            <person name="Moreira H.N."/>
            <person name="Mafra C."/>
            <person name="Olegario M.M."/>
            <person name="Szabo P.J."/>
            <person name="Miranda-Santos I.K."/>
            <person name="Maruyama S.R."/>
        </authorList>
    </citation>
    <scope>NUCLEOTIDE SEQUENCE</scope>
    <source>
        <strain evidence="3">Mato Grasso do Sul</strain>
        <tissue evidence="3">Salivary glands</tissue>
    </source>
</reference>
<name>A0A023G4X3_AMBTT</name>
<feature type="compositionally biased region" description="Polar residues" evidence="1">
    <location>
        <begin position="110"/>
        <end position="124"/>
    </location>
</feature>
<sequence>MLRLRTSWMTHLLACVSANLDQSTRTCSIVSFSAMSRESSRRNVTFSAESQESKMNSHTILFISTVSTTNRKLAAPNRNFHKHSVRTGMENRATKRGLTDASPVRRLRSGSPQPLNSTSNSAAAPSQVMTQCLNYDVVEDFLRQVQS</sequence>
<protein>
    <submittedName>
        <fullName evidence="3">Putative secreted protein</fullName>
    </submittedName>
</protein>
<organism evidence="3">
    <name type="scientific">Amblyomma triste</name>
    <name type="common">Neotropical tick</name>
    <dbReference type="NCBI Taxonomy" id="251400"/>
    <lineage>
        <taxon>Eukaryota</taxon>
        <taxon>Metazoa</taxon>
        <taxon>Ecdysozoa</taxon>
        <taxon>Arthropoda</taxon>
        <taxon>Chelicerata</taxon>
        <taxon>Arachnida</taxon>
        <taxon>Acari</taxon>
        <taxon>Parasitiformes</taxon>
        <taxon>Ixodida</taxon>
        <taxon>Ixodoidea</taxon>
        <taxon>Ixodidae</taxon>
        <taxon>Amblyomminae</taxon>
        <taxon>Amblyomma</taxon>
    </lineage>
</organism>
<keyword evidence="2" id="KW-0732">Signal</keyword>
<dbReference type="EMBL" id="GBBM01007503">
    <property type="protein sequence ID" value="JAC27915.1"/>
    <property type="molecule type" value="mRNA"/>
</dbReference>
<feature type="region of interest" description="Disordered" evidence="1">
    <location>
        <begin position="84"/>
        <end position="124"/>
    </location>
</feature>
<accession>A0A023G4X3</accession>
<feature type="chain" id="PRO_5001516943" evidence="2">
    <location>
        <begin position="19"/>
        <end position="147"/>
    </location>
</feature>
<evidence type="ECO:0000256" key="1">
    <source>
        <dbReference type="SAM" id="MobiDB-lite"/>
    </source>
</evidence>
<dbReference type="AlphaFoldDB" id="A0A023G4X3"/>
<evidence type="ECO:0000256" key="2">
    <source>
        <dbReference type="SAM" id="SignalP"/>
    </source>
</evidence>
<proteinExistence type="evidence at transcript level"/>
<feature type="signal peptide" evidence="2">
    <location>
        <begin position="1"/>
        <end position="18"/>
    </location>
</feature>